<comment type="caution">
    <text evidence="1">The sequence shown here is derived from an EMBL/GenBank/DDBJ whole genome shotgun (WGS) entry which is preliminary data.</text>
</comment>
<name>A0AAV7HYP6_COTGL</name>
<gene>
    <name evidence="1" type="ORF">KQX54_004508</name>
</gene>
<sequence length="136" mass="15066">MCILHTSRLLLMKPGEIHNTPPSAHTNIHPSEQDAAICYPPCYFLEGKLSRPRTFAQPLDALACARDPCSETAAQYSITIPTPIEASCTWTTYRSSNVSGPTSILYTLCFMLGTTLAYDRGTRLRSLLSILRLWSS</sequence>
<keyword evidence="2" id="KW-1185">Reference proteome</keyword>
<protein>
    <submittedName>
        <fullName evidence="1">Uncharacterized protein</fullName>
    </submittedName>
</protein>
<dbReference type="Proteomes" id="UP000826195">
    <property type="component" value="Unassembled WGS sequence"/>
</dbReference>
<proteinExistence type="predicted"/>
<reference evidence="1 2" key="1">
    <citation type="journal article" date="2021" name="J. Hered.">
        <title>A chromosome-level genome assembly of the parasitoid wasp, Cotesia glomerata (Hymenoptera: Braconidae).</title>
        <authorList>
            <person name="Pinto B.J."/>
            <person name="Weis J.J."/>
            <person name="Gamble T."/>
            <person name="Ode P.J."/>
            <person name="Paul R."/>
            <person name="Zaspel J.M."/>
        </authorList>
    </citation>
    <scope>NUCLEOTIDE SEQUENCE [LARGE SCALE GENOMIC DNA]</scope>
    <source>
        <strain evidence="1">CgM1</strain>
    </source>
</reference>
<evidence type="ECO:0000313" key="2">
    <source>
        <dbReference type="Proteomes" id="UP000826195"/>
    </source>
</evidence>
<dbReference type="AlphaFoldDB" id="A0AAV7HYP6"/>
<accession>A0AAV7HYP6</accession>
<dbReference type="EMBL" id="JAHXZJ010002609">
    <property type="protein sequence ID" value="KAH0539395.1"/>
    <property type="molecule type" value="Genomic_DNA"/>
</dbReference>
<organism evidence="1 2">
    <name type="scientific">Cotesia glomerata</name>
    <name type="common">Lepidopteran parasitic wasp</name>
    <name type="synonym">Apanteles glomeratus</name>
    <dbReference type="NCBI Taxonomy" id="32391"/>
    <lineage>
        <taxon>Eukaryota</taxon>
        <taxon>Metazoa</taxon>
        <taxon>Ecdysozoa</taxon>
        <taxon>Arthropoda</taxon>
        <taxon>Hexapoda</taxon>
        <taxon>Insecta</taxon>
        <taxon>Pterygota</taxon>
        <taxon>Neoptera</taxon>
        <taxon>Endopterygota</taxon>
        <taxon>Hymenoptera</taxon>
        <taxon>Apocrita</taxon>
        <taxon>Ichneumonoidea</taxon>
        <taxon>Braconidae</taxon>
        <taxon>Microgastrinae</taxon>
        <taxon>Cotesia</taxon>
    </lineage>
</organism>
<evidence type="ECO:0000313" key="1">
    <source>
        <dbReference type="EMBL" id="KAH0539395.1"/>
    </source>
</evidence>